<dbReference type="GO" id="GO:0015293">
    <property type="term" value="F:symporter activity"/>
    <property type="evidence" value="ECO:0007669"/>
    <property type="project" value="TreeGrafter"/>
</dbReference>
<dbReference type="InterPro" id="IPR038377">
    <property type="entry name" value="Na/Glc_symporter_sf"/>
</dbReference>
<evidence type="ECO:0000313" key="16">
    <source>
        <dbReference type="Proteomes" id="UP001168821"/>
    </source>
</evidence>
<evidence type="ECO:0008006" key="17">
    <source>
        <dbReference type="Google" id="ProtNLM"/>
    </source>
</evidence>
<evidence type="ECO:0000256" key="13">
    <source>
        <dbReference type="RuleBase" id="RU362091"/>
    </source>
</evidence>
<evidence type="ECO:0000256" key="1">
    <source>
        <dbReference type="ARBA" id="ARBA00004651"/>
    </source>
</evidence>
<dbReference type="InterPro" id="IPR001734">
    <property type="entry name" value="Na/solute_symporter"/>
</dbReference>
<protein>
    <recommendedName>
        <fullName evidence="17">Sodium-coupled monocarboxylate transporter 1</fullName>
    </recommendedName>
</protein>
<keyword evidence="3" id="KW-0813">Transport</keyword>
<evidence type="ECO:0000256" key="4">
    <source>
        <dbReference type="ARBA" id="ARBA00022475"/>
    </source>
</evidence>
<keyword evidence="16" id="KW-1185">Reference proteome</keyword>
<dbReference type="EMBL" id="JALNTZ010000002">
    <property type="protein sequence ID" value="KAJ3663127.1"/>
    <property type="molecule type" value="Genomic_DNA"/>
</dbReference>
<feature type="transmembrane region" description="Helical" evidence="14">
    <location>
        <begin position="297"/>
        <end position="322"/>
    </location>
</feature>
<dbReference type="GO" id="GO:0005886">
    <property type="term" value="C:plasma membrane"/>
    <property type="evidence" value="ECO:0007669"/>
    <property type="project" value="UniProtKB-SubCell"/>
</dbReference>
<dbReference type="AlphaFoldDB" id="A0AA38MPF1"/>
<dbReference type="InterPro" id="IPR018212">
    <property type="entry name" value="Na/solute_symporter_CS"/>
</dbReference>
<dbReference type="Gene3D" id="1.20.1730.10">
    <property type="entry name" value="Sodium/glucose cotransporter"/>
    <property type="match status" value="1"/>
</dbReference>
<dbReference type="Proteomes" id="UP001168821">
    <property type="component" value="Unassembled WGS sequence"/>
</dbReference>
<feature type="transmembrane region" description="Helical" evidence="14">
    <location>
        <begin position="46"/>
        <end position="65"/>
    </location>
</feature>
<comment type="similarity">
    <text evidence="2 13">Belongs to the sodium:solute symporter (SSF) (TC 2.A.21) family.</text>
</comment>
<keyword evidence="4" id="KW-1003">Cell membrane</keyword>
<dbReference type="InterPro" id="IPR051163">
    <property type="entry name" value="Sodium:Solute_Symporter_SSF"/>
</dbReference>
<keyword evidence="9 14" id="KW-0472">Membrane</keyword>
<dbReference type="PANTHER" id="PTHR42985">
    <property type="entry name" value="SODIUM-COUPLED MONOCARBOXYLATE TRANSPORTER"/>
    <property type="match status" value="1"/>
</dbReference>
<dbReference type="Pfam" id="PF00474">
    <property type="entry name" value="SSF"/>
    <property type="match status" value="1"/>
</dbReference>
<evidence type="ECO:0000256" key="2">
    <source>
        <dbReference type="ARBA" id="ARBA00006434"/>
    </source>
</evidence>
<evidence type="ECO:0000256" key="7">
    <source>
        <dbReference type="ARBA" id="ARBA00023053"/>
    </source>
</evidence>
<comment type="catalytic activity">
    <reaction evidence="12">
        <text>iodide(out) + 2 Na(+)(out) = iodide(in) + 2 Na(+)(in)</text>
        <dbReference type="Rhea" id="RHEA:71207"/>
        <dbReference type="ChEBI" id="CHEBI:16382"/>
        <dbReference type="ChEBI" id="CHEBI:29101"/>
    </reaction>
</comment>
<dbReference type="GO" id="GO:0015075">
    <property type="term" value="F:monoatomic ion transmembrane transporter activity"/>
    <property type="evidence" value="ECO:0007669"/>
    <property type="project" value="UniProtKB-ARBA"/>
</dbReference>
<proteinExistence type="inferred from homology"/>
<organism evidence="15 16">
    <name type="scientific">Zophobas morio</name>
    <dbReference type="NCBI Taxonomy" id="2755281"/>
    <lineage>
        <taxon>Eukaryota</taxon>
        <taxon>Metazoa</taxon>
        <taxon>Ecdysozoa</taxon>
        <taxon>Arthropoda</taxon>
        <taxon>Hexapoda</taxon>
        <taxon>Insecta</taxon>
        <taxon>Pterygota</taxon>
        <taxon>Neoptera</taxon>
        <taxon>Endopterygota</taxon>
        <taxon>Coleoptera</taxon>
        <taxon>Polyphaga</taxon>
        <taxon>Cucujiformia</taxon>
        <taxon>Tenebrionidae</taxon>
        <taxon>Zophobas</taxon>
    </lineage>
</organism>
<evidence type="ECO:0000256" key="14">
    <source>
        <dbReference type="SAM" id="Phobius"/>
    </source>
</evidence>
<feature type="transmembrane region" description="Helical" evidence="14">
    <location>
        <begin position="185"/>
        <end position="204"/>
    </location>
</feature>
<feature type="transmembrane region" description="Helical" evidence="14">
    <location>
        <begin position="386"/>
        <end position="411"/>
    </location>
</feature>
<dbReference type="PROSITE" id="PS50283">
    <property type="entry name" value="NA_SOLUT_SYMP_3"/>
    <property type="match status" value="1"/>
</dbReference>
<dbReference type="PROSITE" id="PS00457">
    <property type="entry name" value="NA_SOLUT_SYMP_2"/>
    <property type="match status" value="1"/>
</dbReference>
<evidence type="ECO:0000256" key="5">
    <source>
        <dbReference type="ARBA" id="ARBA00022692"/>
    </source>
</evidence>
<evidence type="ECO:0000256" key="11">
    <source>
        <dbReference type="ARBA" id="ARBA00023201"/>
    </source>
</evidence>
<feature type="transmembrane region" description="Helical" evidence="14">
    <location>
        <begin position="77"/>
        <end position="99"/>
    </location>
</feature>
<keyword evidence="8" id="KW-0406">Ion transport</keyword>
<reference evidence="15" key="1">
    <citation type="journal article" date="2023" name="G3 (Bethesda)">
        <title>Whole genome assemblies of Zophobas morio and Tenebrio molitor.</title>
        <authorList>
            <person name="Kaur S."/>
            <person name="Stinson S.A."/>
            <person name="diCenzo G.C."/>
        </authorList>
    </citation>
    <scope>NUCLEOTIDE SEQUENCE</scope>
    <source>
        <strain evidence="15">QUZm001</strain>
    </source>
</reference>
<keyword evidence="7" id="KW-0915">Sodium</keyword>
<sequence>MSWVDYFIFVLVLIICLCTGTGVKFFGKIEATLSYYLMGGKRMTSLSTAVSLVACHMSTFTLLALPAEVYQYGANYTWTVMSLFLLCFLKIYIFVPVLYNLQLTSIYEYLEKRFDRKTRLFASILYVLQFIFFLAVIIQIATVACHTVSGVNSHLLTVIVCGVCVFYTTFGSLKSIVWIDIFQKVVLSVTLSIFLVLGVVKQGGPTVVWSKVKNGGRFDILDFDPDPTKRDSFWIIVIGRTMGWLAEVDCKKTIIYFAIGFSLTQILGIILGLNIYSLYSDCDPVAASKLEKYDGIVAFYILDILKNITGVCGLFMACTFSASLRTRGGLVSIMLARYTLGRGFDSRHGSGCNVYVPFPCNWASVPVGGRTLCILLSFFVENLGGLFQVALNILSVANGPLLGMFSLGLLIPKANSNGALYGGIVGFISGASLLLTAMYHESNKLLPNVVKPISTAGCKFHQNNSENFAPEWTIA</sequence>
<evidence type="ECO:0000256" key="10">
    <source>
        <dbReference type="ARBA" id="ARBA00023180"/>
    </source>
</evidence>
<evidence type="ECO:0000256" key="8">
    <source>
        <dbReference type="ARBA" id="ARBA00023065"/>
    </source>
</evidence>
<evidence type="ECO:0000256" key="12">
    <source>
        <dbReference type="ARBA" id="ARBA00036099"/>
    </source>
</evidence>
<evidence type="ECO:0000256" key="9">
    <source>
        <dbReference type="ARBA" id="ARBA00023136"/>
    </source>
</evidence>
<comment type="subcellular location">
    <subcellularLocation>
        <location evidence="1">Cell membrane</location>
        <topology evidence="1">Multi-pass membrane protein</topology>
    </subcellularLocation>
</comment>
<feature type="transmembrane region" description="Helical" evidence="14">
    <location>
        <begin position="6"/>
        <end position="26"/>
    </location>
</feature>
<dbReference type="GO" id="GO:0006814">
    <property type="term" value="P:sodium ion transport"/>
    <property type="evidence" value="ECO:0007669"/>
    <property type="project" value="UniProtKB-KW"/>
</dbReference>
<dbReference type="PANTHER" id="PTHR42985:SF21">
    <property type="entry name" value="SODIUM-DEPENDENT MULTIVITAMIN TRANSPORTER-LIKE PROTEIN"/>
    <property type="match status" value="1"/>
</dbReference>
<evidence type="ECO:0000256" key="6">
    <source>
        <dbReference type="ARBA" id="ARBA00022989"/>
    </source>
</evidence>
<dbReference type="GO" id="GO:0098660">
    <property type="term" value="P:inorganic ion transmembrane transport"/>
    <property type="evidence" value="ECO:0007669"/>
    <property type="project" value="UniProtKB-ARBA"/>
</dbReference>
<feature type="transmembrane region" description="Helical" evidence="14">
    <location>
        <begin position="418"/>
        <end position="439"/>
    </location>
</feature>
<gene>
    <name evidence="15" type="ORF">Zmor_007436</name>
</gene>
<evidence type="ECO:0000256" key="3">
    <source>
        <dbReference type="ARBA" id="ARBA00022448"/>
    </source>
</evidence>
<keyword evidence="10" id="KW-0325">Glycoprotein</keyword>
<evidence type="ECO:0000313" key="15">
    <source>
        <dbReference type="EMBL" id="KAJ3663127.1"/>
    </source>
</evidence>
<keyword evidence="11" id="KW-0739">Sodium transport</keyword>
<keyword evidence="5 14" id="KW-0812">Transmembrane</keyword>
<keyword evidence="6 14" id="KW-1133">Transmembrane helix</keyword>
<feature type="transmembrane region" description="Helical" evidence="14">
    <location>
        <begin position="254"/>
        <end position="276"/>
    </location>
</feature>
<comment type="caution">
    <text evidence="15">The sequence shown here is derived from an EMBL/GenBank/DDBJ whole genome shotgun (WGS) entry which is preliminary data.</text>
</comment>
<feature type="transmembrane region" description="Helical" evidence="14">
    <location>
        <begin position="120"/>
        <end position="141"/>
    </location>
</feature>
<accession>A0AA38MPF1</accession>
<name>A0AA38MPF1_9CUCU</name>
<feature type="transmembrane region" description="Helical" evidence="14">
    <location>
        <begin position="153"/>
        <end position="173"/>
    </location>
</feature>